<dbReference type="PROSITE" id="PS50928">
    <property type="entry name" value="ABC_TM1"/>
    <property type="match status" value="1"/>
</dbReference>
<dbReference type="GO" id="GO:0055085">
    <property type="term" value="P:transmembrane transport"/>
    <property type="evidence" value="ECO:0007669"/>
    <property type="project" value="InterPro"/>
</dbReference>
<keyword evidence="4 7" id="KW-0812">Transmembrane</keyword>
<dbReference type="EMBL" id="CAFAAI010000106">
    <property type="protein sequence ID" value="CAB4795673.1"/>
    <property type="molecule type" value="Genomic_DNA"/>
</dbReference>
<dbReference type="CDD" id="cd06261">
    <property type="entry name" value="TM_PBP2"/>
    <property type="match status" value="1"/>
</dbReference>
<accession>A0A6J6XIU8</accession>
<evidence type="ECO:0000313" key="9">
    <source>
        <dbReference type="EMBL" id="CAB4795673.1"/>
    </source>
</evidence>
<evidence type="ECO:0000256" key="5">
    <source>
        <dbReference type="ARBA" id="ARBA00022989"/>
    </source>
</evidence>
<feature type="transmembrane region" description="Helical" evidence="7">
    <location>
        <begin position="140"/>
        <end position="160"/>
    </location>
</feature>
<dbReference type="PANTHER" id="PTHR43386">
    <property type="entry name" value="OLIGOPEPTIDE TRANSPORT SYSTEM PERMEASE PROTEIN APPC"/>
    <property type="match status" value="1"/>
</dbReference>
<dbReference type="InterPro" id="IPR035906">
    <property type="entry name" value="MetI-like_sf"/>
</dbReference>
<evidence type="ECO:0000259" key="8">
    <source>
        <dbReference type="PROSITE" id="PS50928"/>
    </source>
</evidence>
<comment type="subcellular location">
    <subcellularLocation>
        <location evidence="1">Cell membrane</location>
        <topology evidence="1">Multi-pass membrane protein</topology>
    </subcellularLocation>
</comment>
<dbReference type="PANTHER" id="PTHR43386:SF1">
    <property type="entry name" value="D,D-DIPEPTIDE TRANSPORT SYSTEM PERMEASE PROTEIN DDPC-RELATED"/>
    <property type="match status" value="1"/>
</dbReference>
<organism evidence="9">
    <name type="scientific">freshwater metagenome</name>
    <dbReference type="NCBI Taxonomy" id="449393"/>
    <lineage>
        <taxon>unclassified sequences</taxon>
        <taxon>metagenomes</taxon>
        <taxon>ecological metagenomes</taxon>
    </lineage>
</organism>
<name>A0A6J6XIU8_9ZZZZ</name>
<evidence type="ECO:0000256" key="3">
    <source>
        <dbReference type="ARBA" id="ARBA00022475"/>
    </source>
</evidence>
<evidence type="ECO:0000256" key="4">
    <source>
        <dbReference type="ARBA" id="ARBA00022692"/>
    </source>
</evidence>
<dbReference type="Gene3D" id="1.10.3720.10">
    <property type="entry name" value="MetI-like"/>
    <property type="match status" value="1"/>
</dbReference>
<keyword evidence="5 7" id="KW-1133">Transmembrane helix</keyword>
<sequence>MSVLTRRQRAEQLNDPDVANSLTREAWRRIRQNPLAIVGGTIIVFFVLIAVFAPMLAPFNPRSNAWFDQIRPTSIPGPSRDHWFGLDEGGRDELSRLIFGARASLMIGVLSLGIGAVAGAFFGLVAGAFGGWVDSLIMRLTDILLAVPSLLLALSVAAVIGQSQTAIVVAVAVPNIPLFARMLRSSMLGERQKDYVTSATSVGVRRRSLVMRHVVPNSLAPMLVQASLALSTAIIDAAALSFLGLGSADPGVPEWGRMLANTTRLLNVAPHLAIFPGVAILITALGFNLFGEAVREALDPKLRR</sequence>
<dbReference type="Pfam" id="PF12911">
    <property type="entry name" value="OppC_N"/>
    <property type="match status" value="1"/>
</dbReference>
<dbReference type="InterPro" id="IPR000515">
    <property type="entry name" value="MetI-like"/>
</dbReference>
<dbReference type="AlphaFoldDB" id="A0A6J6XIU8"/>
<gene>
    <name evidence="9" type="ORF">UFOPK2992_00725</name>
</gene>
<dbReference type="Pfam" id="PF00528">
    <property type="entry name" value="BPD_transp_1"/>
    <property type="match status" value="1"/>
</dbReference>
<keyword evidence="6 7" id="KW-0472">Membrane</keyword>
<feature type="transmembrane region" description="Helical" evidence="7">
    <location>
        <begin position="166"/>
        <end position="183"/>
    </location>
</feature>
<protein>
    <submittedName>
        <fullName evidence="9">Unannotated protein</fullName>
    </submittedName>
</protein>
<evidence type="ECO:0000256" key="1">
    <source>
        <dbReference type="ARBA" id="ARBA00004651"/>
    </source>
</evidence>
<dbReference type="InterPro" id="IPR025966">
    <property type="entry name" value="OppC_N"/>
</dbReference>
<feature type="transmembrane region" description="Helical" evidence="7">
    <location>
        <begin position="268"/>
        <end position="294"/>
    </location>
</feature>
<dbReference type="GO" id="GO:0005886">
    <property type="term" value="C:plasma membrane"/>
    <property type="evidence" value="ECO:0007669"/>
    <property type="project" value="UniProtKB-SubCell"/>
</dbReference>
<proteinExistence type="predicted"/>
<dbReference type="InterPro" id="IPR050366">
    <property type="entry name" value="BP-dependent_transpt_permease"/>
</dbReference>
<feature type="transmembrane region" description="Helical" evidence="7">
    <location>
        <begin position="34"/>
        <end position="57"/>
    </location>
</feature>
<feature type="transmembrane region" description="Helical" evidence="7">
    <location>
        <begin position="105"/>
        <end position="133"/>
    </location>
</feature>
<feature type="domain" description="ABC transmembrane type-1" evidence="8">
    <location>
        <begin position="101"/>
        <end position="291"/>
    </location>
</feature>
<evidence type="ECO:0000256" key="6">
    <source>
        <dbReference type="ARBA" id="ARBA00023136"/>
    </source>
</evidence>
<evidence type="ECO:0000256" key="2">
    <source>
        <dbReference type="ARBA" id="ARBA00022448"/>
    </source>
</evidence>
<keyword evidence="3" id="KW-1003">Cell membrane</keyword>
<reference evidence="9" key="1">
    <citation type="submission" date="2020-05" db="EMBL/GenBank/DDBJ databases">
        <authorList>
            <person name="Chiriac C."/>
            <person name="Salcher M."/>
            <person name="Ghai R."/>
            <person name="Kavagutti S V."/>
        </authorList>
    </citation>
    <scope>NUCLEOTIDE SEQUENCE</scope>
</reference>
<dbReference type="SUPFAM" id="SSF161098">
    <property type="entry name" value="MetI-like"/>
    <property type="match status" value="1"/>
</dbReference>
<evidence type="ECO:0000256" key="7">
    <source>
        <dbReference type="SAM" id="Phobius"/>
    </source>
</evidence>
<keyword evidence="2" id="KW-0813">Transport</keyword>